<evidence type="ECO:0000256" key="2">
    <source>
        <dbReference type="ARBA" id="ARBA00012438"/>
    </source>
</evidence>
<dbReference type="Gene3D" id="1.10.287.130">
    <property type="match status" value="1"/>
</dbReference>
<comment type="caution">
    <text evidence="8">The sequence shown here is derived from an EMBL/GenBank/DDBJ whole genome shotgun (WGS) entry which is preliminary data.</text>
</comment>
<evidence type="ECO:0000259" key="7">
    <source>
        <dbReference type="SMART" id="SM00388"/>
    </source>
</evidence>
<reference evidence="8 9" key="1">
    <citation type="journal article" date="2019" name="Microbiol. Resour. Announc.">
        <title>Draft Genome Sequence of Comamonas testosteroni TA441, a Bacterium That Has a Cryptic Phenol Degradation Gene Cluster.</title>
        <authorList>
            <person name="Arai H."/>
            <person name="Ishii M."/>
        </authorList>
    </citation>
    <scope>NUCLEOTIDE SEQUENCE [LARGE SCALE GENOMIC DNA]</scope>
    <source>
        <strain evidence="8 9">TA441</strain>
    </source>
</reference>
<keyword evidence="6" id="KW-0472">Membrane</keyword>
<keyword evidence="5" id="KW-0902">Two-component regulatory system</keyword>
<comment type="catalytic activity">
    <reaction evidence="1">
        <text>ATP + protein L-histidine = ADP + protein N-phospho-L-histidine.</text>
        <dbReference type="EC" id="2.7.13.3"/>
    </reaction>
</comment>
<dbReference type="GO" id="GO:0000155">
    <property type="term" value="F:phosphorelay sensor kinase activity"/>
    <property type="evidence" value="ECO:0007669"/>
    <property type="project" value="InterPro"/>
</dbReference>
<evidence type="ECO:0000256" key="1">
    <source>
        <dbReference type="ARBA" id="ARBA00000085"/>
    </source>
</evidence>
<gene>
    <name evidence="8" type="ORF">CTTA_3440</name>
</gene>
<proteinExistence type="predicted"/>
<dbReference type="InterPro" id="IPR050736">
    <property type="entry name" value="Sensor_HK_Regulatory"/>
</dbReference>
<sequence>MELMRNWEPGHPADGWGFWNEHRQGLWRVAGALGLAAAISLTWGIYLARQVRRARRAEPRAEAANQVKAQFLAIMTHEVRTPLAATIGLLDMARQRSQGAATEDGRLPAAQDAAQTMLLLLNKVLDLDRIESGLIH</sequence>
<keyword evidence="6" id="KW-1133">Transmembrane helix</keyword>
<feature type="transmembrane region" description="Helical" evidence="6">
    <location>
        <begin position="26"/>
        <end position="48"/>
    </location>
</feature>
<keyword evidence="4" id="KW-0418">Kinase</keyword>
<dbReference type="InterPro" id="IPR036097">
    <property type="entry name" value="HisK_dim/P_sf"/>
</dbReference>
<evidence type="ECO:0000256" key="4">
    <source>
        <dbReference type="ARBA" id="ARBA00022777"/>
    </source>
</evidence>
<keyword evidence="3" id="KW-0808">Transferase</keyword>
<feature type="domain" description="Signal transduction histidine kinase dimerisation/phosphoacceptor" evidence="7">
    <location>
        <begin position="67"/>
        <end position="133"/>
    </location>
</feature>
<protein>
    <recommendedName>
        <fullName evidence="2">histidine kinase</fullName>
        <ecNumber evidence="2">2.7.13.3</ecNumber>
    </recommendedName>
</protein>
<dbReference type="InterPro" id="IPR003661">
    <property type="entry name" value="HisK_dim/P_dom"/>
</dbReference>
<evidence type="ECO:0000256" key="6">
    <source>
        <dbReference type="SAM" id="Phobius"/>
    </source>
</evidence>
<dbReference type="PANTHER" id="PTHR43711">
    <property type="entry name" value="TWO-COMPONENT HISTIDINE KINASE"/>
    <property type="match status" value="1"/>
</dbReference>
<dbReference type="EMBL" id="BKBW01000006">
    <property type="protein sequence ID" value="GEQ76435.1"/>
    <property type="molecule type" value="Genomic_DNA"/>
</dbReference>
<dbReference type="Proteomes" id="UP000323105">
    <property type="component" value="Unassembled WGS sequence"/>
</dbReference>
<evidence type="ECO:0000313" key="8">
    <source>
        <dbReference type="EMBL" id="GEQ76435.1"/>
    </source>
</evidence>
<evidence type="ECO:0000313" key="9">
    <source>
        <dbReference type="Proteomes" id="UP000323105"/>
    </source>
</evidence>
<dbReference type="CDD" id="cd00082">
    <property type="entry name" value="HisKA"/>
    <property type="match status" value="1"/>
</dbReference>
<dbReference type="Pfam" id="PF00512">
    <property type="entry name" value="HisKA"/>
    <property type="match status" value="1"/>
</dbReference>
<dbReference type="AlphaFoldDB" id="A0A5A7MIA5"/>
<dbReference type="SMART" id="SM00388">
    <property type="entry name" value="HisKA"/>
    <property type="match status" value="1"/>
</dbReference>
<organism evidence="8 9">
    <name type="scientific">Comamonas testosteroni</name>
    <name type="common">Pseudomonas testosteroni</name>
    <dbReference type="NCBI Taxonomy" id="285"/>
    <lineage>
        <taxon>Bacteria</taxon>
        <taxon>Pseudomonadati</taxon>
        <taxon>Pseudomonadota</taxon>
        <taxon>Betaproteobacteria</taxon>
        <taxon>Burkholderiales</taxon>
        <taxon>Comamonadaceae</taxon>
        <taxon>Comamonas</taxon>
    </lineage>
</organism>
<dbReference type="PANTHER" id="PTHR43711:SF1">
    <property type="entry name" value="HISTIDINE KINASE 1"/>
    <property type="match status" value="1"/>
</dbReference>
<evidence type="ECO:0000256" key="5">
    <source>
        <dbReference type="ARBA" id="ARBA00023012"/>
    </source>
</evidence>
<dbReference type="SUPFAM" id="SSF47384">
    <property type="entry name" value="Homodimeric domain of signal transducing histidine kinase"/>
    <property type="match status" value="1"/>
</dbReference>
<dbReference type="EC" id="2.7.13.3" evidence="2"/>
<name>A0A5A7MIA5_COMTE</name>
<accession>A0A5A7MIA5</accession>
<evidence type="ECO:0000256" key="3">
    <source>
        <dbReference type="ARBA" id="ARBA00022679"/>
    </source>
</evidence>
<keyword evidence="6" id="KW-0812">Transmembrane</keyword>